<name>A0A2U1N547_ARTAN</name>
<dbReference type="EMBL" id="PKPP01003598">
    <property type="protein sequence ID" value="PWA68615.1"/>
    <property type="molecule type" value="Genomic_DNA"/>
</dbReference>
<gene>
    <name evidence="1" type="ORF">CTI12_AA307680</name>
</gene>
<dbReference type="Proteomes" id="UP000245207">
    <property type="component" value="Unassembled WGS sequence"/>
</dbReference>
<protein>
    <submittedName>
        <fullName evidence="1">Uncharacterized protein</fullName>
    </submittedName>
</protein>
<proteinExistence type="predicted"/>
<evidence type="ECO:0000313" key="2">
    <source>
        <dbReference type="Proteomes" id="UP000245207"/>
    </source>
</evidence>
<dbReference type="AlphaFoldDB" id="A0A2U1N547"/>
<keyword evidence="2" id="KW-1185">Reference proteome</keyword>
<sequence>MQVSLGGVHVCRCFRLGTRGWPGACVKMESYLSRRPFVGQQCNKPWGITRPTHCCVCFRLAHGLLPLLKKKAISVEGATLDNDHNVVSVCTETILTPALGGNSRLYQTISTQAACQSVPDTVYFPGTMRAPVILDFQSGTVLLLALRPSLYTTGSDFAQRRPSTFIPGNRTGCCWITTVYPKFFGGYAA</sequence>
<reference evidence="1 2" key="1">
    <citation type="journal article" date="2018" name="Mol. Plant">
        <title>The genome of Artemisia annua provides insight into the evolution of Asteraceae family and artemisinin biosynthesis.</title>
        <authorList>
            <person name="Shen Q."/>
            <person name="Zhang L."/>
            <person name="Liao Z."/>
            <person name="Wang S."/>
            <person name="Yan T."/>
            <person name="Shi P."/>
            <person name="Liu M."/>
            <person name="Fu X."/>
            <person name="Pan Q."/>
            <person name="Wang Y."/>
            <person name="Lv Z."/>
            <person name="Lu X."/>
            <person name="Zhang F."/>
            <person name="Jiang W."/>
            <person name="Ma Y."/>
            <person name="Chen M."/>
            <person name="Hao X."/>
            <person name="Li L."/>
            <person name="Tang Y."/>
            <person name="Lv G."/>
            <person name="Zhou Y."/>
            <person name="Sun X."/>
            <person name="Brodelius P.E."/>
            <person name="Rose J.K.C."/>
            <person name="Tang K."/>
        </authorList>
    </citation>
    <scope>NUCLEOTIDE SEQUENCE [LARGE SCALE GENOMIC DNA]</scope>
    <source>
        <strain evidence="2">cv. Huhao1</strain>
        <tissue evidence="1">Leaf</tissue>
    </source>
</reference>
<organism evidence="1 2">
    <name type="scientific">Artemisia annua</name>
    <name type="common">Sweet wormwood</name>
    <dbReference type="NCBI Taxonomy" id="35608"/>
    <lineage>
        <taxon>Eukaryota</taxon>
        <taxon>Viridiplantae</taxon>
        <taxon>Streptophyta</taxon>
        <taxon>Embryophyta</taxon>
        <taxon>Tracheophyta</taxon>
        <taxon>Spermatophyta</taxon>
        <taxon>Magnoliopsida</taxon>
        <taxon>eudicotyledons</taxon>
        <taxon>Gunneridae</taxon>
        <taxon>Pentapetalae</taxon>
        <taxon>asterids</taxon>
        <taxon>campanulids</taxon>
        <taxon>Asterales</taxon>
        <taxon>Asteraceae</taxon>
        <taxon>Asteroideae</taxon>
        <taxon>Anthemideae</taxon>
        <taxon>Artemisiinae</taxon>
        <taxon>Artemisia</taxon>
    </lineage>
</organism>
<evidence type="ECO:0000313" key="1">
    <source>
        <dbReference type="EMBL" id="PWA68615.1"/>
    </source>
</evidence>
<comment type="caution">
    <text evidence="1">The sequence shown here is derived from an EMBL/GenBank/DDBJ whole genome shotgun (WGS) entry which is preliminary data.</text>
</comment>
<accession>A0A2U1N547</accession>